<feature type="region of interest" description="Disordered" evidence="1">
    <location>
        <begin position="41"/>
        <end position="84"/>
    </location>
</feature>
<evidence type="ECO:0000313" key="3">
    <source>
        <dbReference type="Proteomes" id="UP000694415"/>
    </source>
</evidence>
<proteinExistence type="predicted"/>
<dbReference type="Proteomes" id="UP000694415">
    <property type="component" value="Unplaced"/>
</dbReference>
<accession>A0A8C6ICI9</accession>
<protein>
    <submittedName>
        <fullName evidence="2">Uncharacterized protein</fullName>
    </submittedName>
</protein>
<reference evidence="2" key="2">
    <citation type="submission" date="2025-09" db="UniProtKB">
        <authorList>
            <consortium name="Ensembl"/>
        </authorList>
    </citation>
    <scope>IDENTIFICATION</scope>
</reference>
<dbReference type="InterPro" id="IPR029407">
    <property type="entry name" value="KAAG1"/>
</dbReference>
<name>A0A8C6ICI9_MUSSI</name>
<evidence type="ECO:0000256" key="1">
    <source>
        <dbReference type="SAM" id="MobiDB-lite"/>
    </source>
</evidence>
<keyword evidence="3" id="KW-1185">Reference proteome</keyword>
<sequence>VNDDTAPGEKGVPIAVHQHTLHHRLRQVAGPGAGTVHLLRGTPSPQALHRPATAARGPPPFKSQQPHGGSQPPLMRSDTLFWCV</sequence>
<dbReference type="Pfam" id="PF15354">
    <property type="entry name" value="KAAG1"/>
    <property type="match status" value="1"/>
</dbReference>
<organism evidence="2 3">
    <name type="scientific">Mus spicilegus</name>
    <name type="common">Mound-building mouse</name>
    <dbReference type="NCBI Taxonomy" id="10103"/>
    <lineage>
        <taxon>Eukaryota</taxon>
        <taxon>Metazoa</taxon>
        <taxon>Chordata</taxon>
        <taxon>Craniata</taxon>
        <taxon>Vertebrata</taxon>
        <taxon>Euteleostomi</taxon>
        <taxon>Mammalia</taxon>
        <taxon>Eutheria</taxon>
        <taxon>Euarchontoglires</taxon>
        <taxon>Glires</taxon>
        <taxon>Rodentia</taxon>
        <taxon>Myomorpha</taxon>
        <taxon>Muroidea</taxon>
        <taxon>Muridae</taxon>
        <taxon>Murinae</taxon>
        <taxon>Mus</taxon>
        <taxon>Mus</taxon>
    </lineage>
</organism>
<evidence type="ECO:0000313" key="2">
    <source>
        <dbReference type="Ensembl" id="ENSMSIP00000033874.1"/>
    </source>
</evidence>
<reference evidence="2" key="1">
    <citation type="submission" date="2025-08" db="UniProtKB">
        <authorList>
            <consortium name="Ensembl"/>
        </authorList>
    </citation>
    <scope>IDENTIFICATION</scope>
</reference>
<dbReference type="GeneTree" id="ENSGT01150000290327"/>
<dbReference type="Ensembl" id="ENSMSIT00000042667.1">
    <property type="protein sequence ID" value="ENSMSIP00000033874.1"/>
    <property type="gene ID" value="ENSMSIG00000028281.1"/>
</dbReference>
<dbReference type="AlphaFoldDB" id="A0A8C6ICI9"/>